<dbReference type="InterPro" id="IPR045584">
    <property type="entry name" value="Pilin-like"/>
</dbReference>
<keyword evidence="4 6" id="KW-1133">Transmembrane helix</keyword>
<evidence type="ECO:0000256" key="4">
    <source>
        <dbReference type="ARBA" id="ARBA00022989"/>
    </source>
</evidence>
<dbReference type="InterPro" id="IPR012902">
    <property type="entry name" value="N_methyl_site"/>
</dbReference>
<evidence type="ECO:0000256" key="2">
    <source>
        <dbReference type="ARBA" id="ARBA00022481"/>
    </source>
</evidence>
<accession>A0ABY4T952</accession>
<dbReference type="PANTHER" id="PTHR30093">
    <property type="entry name" value="GENERAL SECRETION PATHWAY PROTEIN G"/>
    <property type="match status" value="1"/>
</dbReference>
<dbReference type="InterPro" id="IPR031982">
    <property type="entry name" value="PilE-like"/>
</dbReference>
<evidence type="ECO:0000256" key="1">
    <source>
        <dbReference type="ARBA" id="ARBA00004167"/>
    </source>
</evidence>
<reference evidence="7" key="1">
    <citation type="submission" date="2020-10" db="EMBL/GenBank/DDBJ databases">
        <title>Whole-genome sequence of Luteibacter sp. EIF3.</title>
        <authorList>
            <person name="Friedrich I."/>
            <person name="Hertel R."/>
            <person name="Daniel R."/>
        </authorList>
    </citation>
    <scope>NUCLEOTIDE SEQUENCE</scope>
    <source>
        <strain evidence="7">EIF3</strain>
    </source>
</reference>
<evidence type="ECO:0000256" key="3">
    <source>
        <dbReference type="ARBA" id="ARBA00022692"/>
    </source>
</evidence>
<keyword evidence="2" id="KW-0488">Methylation</keyword>
<feature type="transmembrane region" description="Helical" evidence="6">
    <location>
        <begin position="12"/>
        <end position="34"/>
    </location>
</feature>
<dbReference type="EMBL" id="CP063231">
    <property type="protein sequence ID" value="URL60382.1"/>
    <property type="molecule type" value="Genomic_DNA"/>
</dbReference>
<protein>
    <submittedName>
        <fullName evidence="7">Prepilin-type N-terminal cleavage/methylation domain-containing protein</fullName>
    </submittedName>
</protein>
<evidence type="ECO:0000256" key="6">
    <source>
        <dbReference type="SAM" id="Phobius"/>
    </source>
</evidence>
<dbReference type="Proteomes" id="UP001056681">
    <property type="component" value="Chromosome"/>
</dbReference>
<dbReference type="Gene3D" id="3.30.700.10">
    <property type="entry name" value="Glycoprotein, Type 4 Pilin"/>
    <property type="match status" value="1"/>
</dbReference>
<evidence type="ECO:0000256" key="5">
    <source>
        <dbReference type="ARBA" id="ARBA00023136"/>
    </source>
</evidence>
<dbReference type="Pfam" id="PF16732">
    <property type="entry name" value="ComP_DUS"/>
    <property type="match status" value="1"/>
</dbReference>
<dbReference type="InterPro" id="IPR000983">
    <property type="entry name" value="Bac_GSPG_pilin"/>
</dbReference>
<name>A0ABY4T952_9GAMM</name>
<proteinExistence type="predicted"/>
<sequence>MSRASRASSGFTLIELMIVVAIIAILAAIAVPIYRDYLIRGYLTEAQAGLSAVRTAQEQYYQDNRSYQKPNGDCGASMPASTKFSYTCSPASNGQTWSAQASGIAGTAVAGFQYYIDQTNTRKTTGTPPKWTASTTCWTIRRDGSCS</sequence>
<comment type="subcellular location">
    <subcellularLocation>
        <location evidence="1">Membrane</location>
        <topology evidence="1">Single-pass membrane protein</topology>
    </subcellularLocation>
</comment>
<dbReference type="PRINTS" id="PR00813">
    <property type="entry name" value="BCTERIALGSPG"/>
</dbReference>
<organism evidence="7 8">
    <name type="scientific">Luteibacter flocculans</name>
    <dbReference type="NCBI Taxonomy" id="2780091"/>
    <lineage>
        <taxon>Bacteria</taxon>
        <taxon>Pseudomonadati</taxon>
        <taxon>Pseudomonadota</taxon>
        <taxon>Gammaproteobacteria</taxon>
        <taxon>Lysobacterales</taxon>
        <taxon>Rhodanobacteraceae</taxon>
        <taxon>Luteibacter</taxon>
    </lineage>
</organism>
<dbReference type="NCBIfam" id="TIGR02532">
    <property type="entry name" value="IV_pilin_GFxxxE"/>
    <property type="match status" value="1"/>
</dbReference>
<keyword evidence="8" id="KW-1185">Reference proteome</keyword>
<gene>
    <name evidence="7" type="ORF">IM816_12685</name>
</gene>
<dbReference type="PANTHER" id="PTHR30093:SF44">
    <property type="entry name" value="TYPE II SECRETION SYSTEM CORE PROTEIN G"/>
    <property type="match status" value="1"/>
</dbReference>
<keyword evidence="5 6" id="KW-0472">Membrane</keyword>
<dbReference type="SUPFAM" id="SSF54523">
    <property type="entry name" value="Pili subunits"/>
    <property type="match status" value="1"/>
</dbReference>
<keyword evidence="3 6" id="KW-0812">Transmembrane</keyword>
<dbReference type="Pfam" id="PF07963">
    <property type="entry name" value="N_methyl"/>
    <property type="match status" value="1"/>
</dbReference>
<evidence type="ECO:0000313" key="8">
    <source>
        <dbReference type="Proteomes" id="UP001056681"/>
    </source>
</evidence>
<evidence type="ECO:0000313" key="7">
    <source>
        <dbReference type="EMBL" id="URL60382.1"/>
    </source>
</evidence>
<dbReference type="PROSITE" id="PS00409">
    <property type="entry name" value="PROKAR_NTER_METHYL"/>
    <property type="match status" value="1"/>
</dbReference>